<keyword evidence="7 9" id="KW-0503">Monooxygenase</keyword>
<dbReference type="AlphaFoldDB" id="A0AAV0HP70"/>
<dbReference type="EMBL" id="CAMGYJ010000002">
    <property type="protein sequence ID" value="CAI0387087.1"/>
    <property type="molecule type" value="Genomic_DNA"/>
</dbReference>
<evidence type="ECO:0000256" key="7">
    <source>
        <dbReference type="ARBA" id="ARBA00023033"/>
    </source>
</evidence>
<evidence type="ECO:0000256" key="8">
    <source>
        <dbReference type="PIRSR" id="PIRSR602401-1"/>
    </source>
</evidence>
<dbReference type="PROSITE" id="PS00086">
    <property type="entry name" value="CYTOCHROME_P450"/>
    <property type="match status" value="1"/>
</dbReference>
<dbReference type="InterPro" id="IPR002401">
    <property type="entry name" value="Cyt_P450_E_grp-I"/>
</dbReference>
<evidence type="ECO:0000256" key="5">
    <source>
        <dbReference type="ARBA" id="ARBA00023002"/>
    </source>
</evidence>
<reference evidence="11" key="1">
    <citation type="submission" date="2022-08" db="EMBL/GenBank/DDBJ databases">
        <authorList>
            <person name="Gutierrez-Valencia J."/>
        </authorList>
    </citation>
    <scope>NUCLEOTIDE SEQUENCE</scope>
</reference>
<keyword evidence="3 8" id="KW-0349">Heme</keyword>
<keyword evidence="5 9" id="KW-0560">Oxidoreductase</keyword>
<name>A0AAV0HP70_9ROSI</name>
<keyword evidence="10" id="KW-0812">Transmembrane</keyword>
<dbReference type="InterPro" id="IPR017972">
    <property type="entry name" value="Cyt_P450_CS"/>
</dbReference>
<keyword evidence="12" id="KW-1185">Reference proteome</keyword>
<proteinExistence type="inferred from homology"/>
<evidence type="ECO:0008006" key="13">
    <source>
        <dbReference type="Google" id="ProtNLM"/>
    </source>
</evidence>
<dbReference type="GO" id="GO:0020037">
    <property type="term" value="F:heme binding"/>
    <property type="evidence" value="ECO:0007669"/>
    <property type="project" value="InterPro"/>
</dbReference>
<comment type="similarity">
    <text evidence="2 9">Belongs to the cytochrome P450 family.</text>
</comment>
<dbReference type="InterPro" id="IPR036396">
    <property type="entry name" value="Cyt_P450_sf"/>
</dbReference>
<evidence type="ECO:0000256" key="1">
    <source>
        <dbReference type="ARBA" id="ARBA00001971"/>
    </source>
</evidence>
<evidence type="ECO:0000256" key="10">
    <source>
        <dbReference type="SAM" id="Phobius"/>
    </source>
</evidence>
<keyword evidence="10" id="KW-0472">Membrane</keyword>
<keyword evidence="6 8" id="KW-0408">Iron</keyword>
<dbReference type="CDD" id="cd11072">
    <property type="entry name" value="CYP71-like"/>
    <property type="match status" value="1"/>
</dbReference>
<evidence type="ECO:0000313" key="12">
    <source>
        <dbReference type="Proteomes" id="UP001154282"/>
    </source>
</evidence>
<dbReference type="FunFam" id="1.10.630.10:FF:000043">
    <property type="entry name" value="Cytochrome P450 99A2"/>
    <property type="match status" value="1"/>
</dbReference>
<dbReference type="InterPro" id="IPR001128">
    <property type="entry name" value="Cyt_P450"/>
</dbReference>
<dbReference type="GO" id="GO:0004497">
    <property type="term" value="F:monooxygenase activity"/>
    <property type="evidence" value="ECO:0007669"/>
    <property type="project" value="UniProtKB-KW"/>
</dbReference>
<keyword evidence="10" id="KW-1133">Transmembrane helix</keyword>
<keyword evidence="4 8" id="KW-0479">Metal-binding</keyword>
<dbReference type="PRINTS" id="PR00463">
    <property type="entry name" value="EP450I"/>
</dbReference>
<feature type="binding site" description="axial binding residue" evidence="8">
    <location>
        <position position="473"/>
    </location>
    <ligand>
        <name>heme</name>
        <dbReference type="ChEBI" id="CHEBI:30413"/>
    </ligand>
    <ligandPart>
        <name>Fe</name>
        <dbReference type="ChEBI" id="CHEBI:18248"/>
    </ligandPart>
</feature>
<dbReference type="Pfam" id="PF00067">
    <property type="entry name" value="p450"/>
    <property type="match status" value="1"/>
</dbReference>
<dbReference type="GO" id="GO:0016705">
    <property type="term" value="F:oxidoreductase activity, acting on paired donors, with incorporation or reduction of molecular oxygen"/>
    <property type="evidence" value="ECO:0007669"/>
    <property type="project" value="InterPro"/>
</dbReference>
<dbReference type="PANTHER" id="PTHR47955:SF8">
    <property type="entry name" value="CYTOCHROME P450 71D11-LIKE"/>
    <property type="match status" value="1"/>
</dbReference>
<dbReference type="Gene3D" id="1.10.630.10">
    <property type="entry name" value="Cytochrome P450"/>
    <property type="match status" value="1"/>
</dbReference>
<dbReference type="PANTHER" id="PTHR47955">
    <property type="entry name" value="CYTOCHROME P450 FAMILY 71 PROTEIN"/>
    <property type="match status" value="1"/>
</dbReference>
<sequence>MVSWEQLIINEHSAFSWLLIPFFSSSIVVIIIITLLLKLKSSSSSSSTTAKKNIPGPRRLPIIGNLHQLVSALPHQRLCDLAREHGPDVMHLRLGEVPHVVVSSSRAAREVMKTHDAVFASRPSLLAAEMMTYAGSDLVFTRYGESYKRLRKICVVEVLGAGRVRYFRPVREEEVADLVRKFSRRAARGEAVDVSREMFWLSSRITCRTVLGKARELDDGFLRMVESVSEVMAGFKVSDLFPSLKFLPAVTGYKAQLRRMRREMESMLDGIIDEHKERRAEGGGGNEEDLVDVLLNLQASGSTDFSLTMDNIKAVTVVSSDKLIILCLQEVFIAGVETSATAIDWTMAEMMKDERVLRKAQEEVRQVYRGKTNVDESSLHELKYLDLVIKESLRLHPPLPLLFPRESQAKVEVCGYEIPAKTKVIVNCWAIGRDPQYWIEPTKFYPERFADSTIDYKGNNFEFIPFGAGRRMCPGMLYATAVVKLTLANLLYHFDWKLVDGMDAENLDMTEAFGVAVGRKCSLCLIPIAYDDVPI</sequence>
<dbReference type="Proteomes" id="UP001154282">
    <property type="component" value="Unassembled WGS sequence"/>
</dbReference>
<dbReference type="PRINTS" id="PR00385">
    <property type="entry name" value="P450"/>
</dbReference>
<evidence type="ECO:0000256" key="4">
    <source>
        <dbReference type="ARBA" id="ARBA00022723"/>
    </source>
</evidence>
<evidence type="ECO:0000256" key="6">
    <source>
        <dbReference type="ARBA" id="ARBA00023004"/>
    </source>
</evidence>
<dbReference type="SUPFAM" id="SSF48264">
    <property type="entry name" value="Cytochrome P450"/>
    <property type="match status" value="1"/>
</dbReference>
<gene>
    <name evidence="11" type="ORF">LITE_LOCUS5334</name>
</gene>
<evidence type="ECO:0000256" key="3">
    <source>
        <dbReference type="ARBA" id="ARBA00022617"/>
    </source>
</evidence>
<accession>A0AAV0HP70</accession>
<evidence type="ECO:0000256" key="9">
    <source>
        <dbReference type="RuleBase" id="RU000461"/>
    </source>
</evidence>
<feature type="transmembrane region" description="Helical" evidence="10">
    <location>
        <begin position="14"/>
        <end position="37"/>
    </location>
</feature>
<organism evidence="11 12">
    <name type="scientific">Linum tenue</name>
    <dbReference type="NCBI Taxonomy" id="586396"/>
    <lineage>
        <taxon>Eukaryota</taxon>
        <taxon>Viridiplantae</taxon>
        <taxon>Streptophyta</taxon>
        <taxon>Embryophyta</taxon>
        <taxon>Tracheophyta</taxon>
        <taxon>Spermatophyta</taxon>
        <taxon>Magnoliopsida</taxon>
        <taxon>eudicotyledons</taxon>
        <taxon>Gunneridae</taxon>
        <taxon>Pentapetalae</taxon>
        <taxon>rosids</taxon>
        <taxon>fabids</taxon>
        <taxon>Malpighiales</taxon>
        <taxon>Linaceae</taxon>
        <taxon>Linum</taxon>
    </lineage>
</organism>
<evidence type="ECO:0000313" key="11">
    <source>
        <dbReference type="EMBL" id="CAI0387087.1"/>
    </source>
</evidence>
<comment type="cofactor">
    <cofactor evidence="1 8">
        <name>heme</name>
        <dbReference type="ChEBI" id="CHEBI:30413"/>
    </cofactor>
</comment>
<protein>
    <recommendedName>
        <fullName evidence="13">Cytochrome P450</fullName>
    </recommendedName>
</protein>
<dbReference type="GO" id="GO:0005506">
    <property type="term" value="F:iron ion binding"/>
    <property type="evidence" value="ECO:0007669"/>
    <property type="project" value="InterPro"/>
</dbReference>
<evidence type="ECO:0000256" key="2">
    <source>
        <dbReference type="ARBA" id="ARBA00010617"/>
    </source>
</evidence>
<comment type="caution">
    <text evidence="11">The sequence shown here is derived from an EMBL/GenBank/DDBJ whole genome shotgun (WGS) entry which is preliminary data.</text>
</comment>